<gene>
    <name evidence="3" type="ORF">BACVE_001427</name>
    <name evidence="2" type="ORF">BVDSYZ_01315</name>
</gene>
<reference evidence="5" key="3">
    <citation type="submission" date="2020-10" db="EMBL/GenBank/DDBJ databases">
        <title>Complete genome sequence of Bacillus velezensis NST6.</title>
        <authorList>
            <person name="Choi J."/>
        </authorList>
    </citation>
    <scope>NUCLEOTIDE SEQUENCE [LARGE SCALE GENOMIC DNA]</scope>
    <source>
        <strain evidence="5">NST6</strain>
    </source>
</reference>
<dbReference type="InterPro" id="IPR020258">
    <property type="entry name" value="Uncharacterised_YbeF"/>
</dbReference>
<keyword evidence="1" id="KW-1133">Transmembrane helix</keyword>
<evidence type="ECO:0000313" key="4">
    <source>
        <dbReference type="Proteomes" id="UP000250069"/>
    </source>
</evidence>
<protein>
    <submittedName>
        <fullName evidence="2">DUF2651 domain-containing protein</fullName>
    </submittedName>
</protein>
<evidence type="ECO:0000313" key="2">
    <source>
        <dbReference type="EMBL" id="AWX70751.1"/>
    </source>
</evidence>
<evidence type="ECO:0000313" key="5">
    <source>
        <dbReference type="Proteomes" id="UP000587477"/>
    </source>
</evidence>
<accession>A0A2D3DJD4</accession>
<evidence type="ECO:0000256" key="1">
    <source>
        <dbReference type="SAM" id="Phobius"/>
    </source>
</evidence>
<feature type="transmembrane region" description="Helical" evidence="1">
    <location>
        <begin position="30"/>
        <end position="48"/>
    </location>
</feature>
<accession>A0A1D9PF92</accession>
<dbReference type="EMBL" id="CP063687">
    <property type="protein sequence ID" value="QOY26464.1"/>
    <property type="molecule type" value="Genomic_DNA"/>
</dbReference>
<reference evidence="3" key="2">
    <citation type="journal article" date="2020" name="Genomics">
        <title>Complete genome sequence of Bacillus velezensis NST6 and comparison with the species belonging to operational group B. amyloliquefaciens.</title>
        <authorList>
            <person name="Choi J."/>
            <person name="Nam J."/>
            <person name="Seo M.H."/>
        </authorList>
    </citation>
    <scope>NUCLEOTIDE SEQUENCE</scope>
    <source>
        <strain evidence="3">NST6</strain>
    </source>
</reference>
<dbReference type="Pfam" id="PF10852">
    <property type="entry name" value="DUF2651"/>
    <property type="match status" value="1"/>
</dbReference>
<dbReference type="Proteomes" id="UP000587477">
    <property type="component" value="Chromosome"/>
</dbReference>
<evidence type="ECO:0000313" key="3">
    <source>
        <dbReference type="EMBL" id="QOY26464.1"/>
    </source>
</evidence>
<dbReference type="EMBL" id="CP030150">
    <property type="protein sequence ID" value="AWX70751.1"/>
    <property type="molecule type" value="Genomic_DNA"/>
</dbReference>
<organism evidence="3 5">
    <name type="scientific">Bacillus velezensis</name>
    <dbReference type="NCBI Taxonomy" id="492670"/>
    <lineage>
        <taxon>Bacteria</taxon>
        <taxon>Bacillati</taxon>
        <taxon>Bacillota</taxon>
        <taxon>Bacilli</taxon>
        <taxon>Bacillales</taxon>
        <taxon>Bacillaceae</taxon>
        <taxon>Bacillus</taxon>
        <taxon>Bacillus amyloliquefaciens group</taxon>
    </lineage>
</organism>
<keyword evidence="1" id="KW-0472">Membrane</keyword>
<feature type="transmembrane region" description="Helical" evidence="1">
    <location>
        <begin position="54"/>
        <end position="73"/>
    </location>
</feature>
<feature type="transmembrane region" description="Helical" evidence="1">
    <location>
        <begin position="6"/>
        <end position="25"/>
    </location>
</feature>
<name>A0A1D9PF92_BACVE</name>
<sequence>MDELDLAFGILPLSIIVLSIIFTYIFKKVYIMPLVSIVVSVILMFTVFNLSFWGWVVVYGLVSLVLSSITNSIRKKIDNRNK</sequence>
<dbReference type="Proteomes" id="UP000250069">
    <property type="component" value="Chromosome"/>
</dbReference>
<dbReference type="AlphaFoldDB" id="A0A1D9PF92"/>
<reference evidence="2 4" key="1">
    <citation type="submission" date="2018-06" db="EMBL/GenBank/DDBJ databases">
        <title>Complete Genome Sequence of Bacillus velezensis DSYZ, a Plant Growth-Promoting Rhizobacterium with Antifungal Activity.</title>
        <authorList>
            <person name="Du B."/>
            <person name="Ding Y."/>
            <person name="Liu K."/>
            <person name="Yao L."/>
            <person name="Wang C."/>
            <person name="Li H."/>
            <person name="Liu H."/>
        </authorList>
    </citation>
    <scope>NUCLEOTIDE SEQUENCE [LARGE SCALE GENOMIC DNA]</scope>
    <source>
        <strain evidence="2 4">DSYZ</strain>
    </source>
</reference>
<dbReference type="KEGG" id="bmp:NG74_00243"/>
<keyword evidence="1" id="KW-0812">Transmembrane</keyword>
<proteinExistence type="predicted"/>
<dbReference type="RefSeq" id="WP_014720665.1">
    <property type="nucleotide sequence ID" value="NZ_AP024501.1"/>
</dbReference>